<dbReference type="EMBL" id="CP023173">
    <property type="protein sequence ID" value="ASZ09223.1"/>
    <property type="molecule type" value="Genomic_DNA"/>
</dbReference>
<accession>A0A249SNQ3</accession>
<name>A0A249SNQ3_9MOLU</name>
<dbReference type="Pfam" id="PF13673">
    <property type="entry name" value="Acetyltransf_10"/>
    <property type="match status" value="1"/>
</dbReference>
<protein>
    <submittedName>
        <fullName evidence="2">GNAT family N-acetyltransferase</fullName>
    </submittedName>
</protein>
<feature type="domain" description="N-acetyltransferase" evidence="1">
    <location>
        <begin position="1"/>
        <end position="95"/>
    </location>
</feature>
<dbReference type="PROSITE" id="PS51186">
    <property type="entry name" value="GNAT"/>
    <property type="match status" value="1"/>
</dbReference>
<dbReference type="RefSeq" id="WP_027875695.1">
    <property type="nucleotide sequence ID" value="NZ_CP023173.1"/>
</dbReference>
<proteinExistence type="predicted"/>
<dbReference type="InterPro" id="IPR000182">
    <property type="entry name" value="GNAT_dom"/>
</dbReference>
<dbReference type="SUPFAM" id="SSF55729">
    <property type="entry name" value="Acyl-CoA N-acyltransferases (Nat)"/>
    <property type="match status" value="1"/>
</dbReference>
<gene>
    <name evidence="2" type="ORF">CK556_02560</name>
</gene>
<evidence type="ECO:0000313" key="2">
    <source>
        <dbReference type="EMBL" id="ASZ09223.1"/>
    </source>
</evidence>
<dbReference type="GO" id="GO:0016747">
    <property type="term" value="F:acyltransferase activity, transferring groups other than amino-acyl groups"/>
    <property type="evidence" value="ECO:0007669"/>
    <property type="project" value="InterPro"/>
</dbReference>
<dbReference type="CDD" id="cd04301">
    <property type="entry name" value="NAT_SF"/>
    <property type="match status" value="1"/>
</dbReference>
<reference evidence="2 3" key="1">
    <citation type="submission" date="2017-08" db="EMBL/GenBank/DDBJ databases">
        <title>Complete Genome Sequence of Mesoplasma chauliocola.</title>
        <authorList>
            <person name="Knight T.F.Jr."/>
            <person name="Citino T."/>
        </authorList>
    </citation>
    <scope>NUCLEOTIDE SEQUENCE [LARGE SCALE GENOMIC DNA]</scope>
    <source>
        <strain evidence="2 3">CHPA-2</strain>
    </source>
</reference>
<dbReference type="KEGG" id="mchc:CK556_02560"/>
<dbReference type="AlphaFoldDB" id="A0A249SNQ3"/>
<evidence type="ECO:0000313" key="3">
    <source>
        <dbReference type="Proteomes" id="UP000232229"/>
    </source>
</evidence>
<evidence type="ECO:0000259" key="1">
    <source>
        <dbReference type="PROSITE" id="PS51186"/>
    </source>
</evidence>
<sequence length="95" mass="10960">MVLVKDYQHNIVGAGNIYFDNENAIIDDIVVLKSACNQGLAKMIMFYLISYVKQLNKQSVLLFGTEIATPIYKKIGFKPKIFICKYFINYSWLLI</sequence>
<dbReference type="STRING" id="1336232.GCA_000518825_01531"/>
<dbReference type="Gene3D" id="3.40.630.30">
    <property type="match status" value="1"/>
</dbReference>
<keyword evidence="2" id="KW-0808">Transferase</keyword>
<keyword evidence="3" id="KW-1185">Reference proteome</keyword>
<dbReference type="InterPro" id="IPR016181">
    <property type="entry name" value="Acyl_CoA_acyltransferase"/>
</dbReference>
<dbReference type="Proteomes" id="UP000232229">
    <property type="component" value="Chromosome"/>
</dbReference>
<organism evidence="2 3">
    <name type="scientific">Mesoplasma chauliocola</name>
    <dbReference type="NCBI Taxonomy" id="216427"/>
    <lineage>
        <taxon>Bacteria</taxon>
        <taxon>Bacillati</taxon>
        <taxon>Mycoplasmatota</taxon>
        <taxon>Mollicutes</taxon>
        <taxon>Entomoplasmatales</taxon>
        <taxon>Entomoplasmataceae</taxon>
        <taxon>Mesoplasma</taxon>
    </lineage>
</organism>